<evidence type="ECO:0000313" key="1">
    <source>
        <dbReference type="EMBL" id="MEX3936653.1"/>
    </source>
</evidence>
<dbReference type="Proteomes" id="UP001558850">
    <property type="component" value="Unassembled WGS sequence"/>
</dbReference>
<gene>
    <name evidence="1" type="primary">coxB</name>
    <name evidence="1" type="ORF">AB4Y32_33595</name>
</gene>
<keyword evidence="2" id="KW-1185">Reference proteome</keyword>
<reference evidence="1" key="1">
    <citation type="submission" date="2024-07" db="EMBL/GenBank/DDBJ databases">
        <title>A survey of Mimosa microsymbionts across Brazilian biomes reveals a high diversity of Paraburkholderia nodulating endemic species, but also that Cupriavidus is common as a symbiont of widespread species.</title>
        <authorList>
            <person name="Rouws L."/>
            <person name="Barauna A."/>
            <person name="Beukes C."/>
            <person name="Rouws J.R.C."/>
            <person name="De Faria S.M."/>
            <person name="Gross E."/>
            <person name="Bueno Dos Reis Junior F."/>
            <person name="Simon M.F."/>
            <person name="Maluk M."/>
            <person name="Odee D.W."/>
            <person name="Kenicer G."/>
            <person name="Young J.P.W."/>
            <person name="Reis V.M."/>
            <person name="Zilli J."/>
            <person name="James E.K."/>
        </authorList>
    </citation>
    <scope>NUCLEOTIDE SEQUENCE</scope>
    <source>
        <strain evidence="1">EG181B</strain>
    </source>
</reference>
<name>A0ACC6UAI7_9BURK</name>
<comment type="caution">
    <text evidence="1">The sequence shown here is derived from an EMBL/GenBank/DDBJ whole genome shotgun (WGS) entry which is preliminary data.</text>
</comment>
<protein>
    <submittedName>
        <fullName evidence="1">Cytochrome c oxidase subunit II</fullName>
    </submittedName>
</protein>
<accession>A0ACC6UAI7</accession>
<sequence>MHENLSRSLTIALQRSHACAERALTLTAFFAGDAIAQPNQNALQPAGAQAAHIARLWNLTLVVCGVVFAGVLLATVVSLARRRRGDARTPPDAGSADAPELRTRRFVIGATGLSVVLLVGLVVADVLTDRALSRLPVDNAVHIEVTGEQWWWQAAYAPDGGNAGFVTANELHVPIGRPVIVSLKAGDVIHSFWVPNLHGKKDMLPGVDSTIEFRADHEGIYRGQCAEYCGAEHALMAMLVVAQTPDSYAAWLKQQSAPAVSAGDALALRGRQVFLQSSCAGCHTIRGTSAQGTLAPDLTHLMSRQTIASGVLANTQANLLAWIRDPQALKPGTTMPSVPLAADDLRAVVAWLGTLQ</sequence>
<proteinExistence type="predicted"/>
<organism evidence="1 2">
    <name type="scientific">Paraburkholderia phymatum</name>
    <dbReference type="NCBI Taxonomy" id="148447"/>
    <lineage>
        <taxon>Bacteria</taxon>
        <taxon>Pseudomonadati</taxon>
        <taxon>Pseudomonadota</taxon>
        <taxon>Betaproteobacteria</taxon>
        <taxon>Burkholderiales</taxon>
        <taxon>Burkholderiaceae</taxon>
        <taxon>Paraburkholderia</taxon>
    </lineage>
</organism>
<dbReference type="EMBL" id="JBFRCH010000035">
    <property type="protein sequence ID" value="MEX3936653.1"/>
    <property type="molecule type" value="Genomic_DNA"/>
</dbReference>
<evidence type="ECO:0000313" key="2">
    <source>
        <dbReference type="Proteomes" id="UP001558850"/>
    </source>
</evidence>